<evidence type="ECO:0000259" key="8">
    <source>
        <dbReference type="PROSITE" id="PS51195"/>
    </source>
</evidence>
<dbReference type="Pfam" id="PF00270">
    <property type="entry name" value="DEAD"/>
    <property type="match status" value="1"/>
</dbReference>
<dbReference type="InterPro" id="IPR011545">
    <property type="entry name" value="DEAD/DEAH_box_helicase_dom"/>
</dbReference>
<name>T0MFI9_9MICR</name>
<dbReference type="OrthoDB" id="196131at2759"/>
<proteinExistence type="predicted"/>
<dbReference type="GO" id="GO:0016787">
    <property type="term" value="F:hydrolase activity"/>
    <property type="evidence" value="ECO:0007669"/>
    <property type="project" value="UniProtKB-KW"/>
</dbReference>
<dbReference type="GO" id="GO:0003676">
    <property type="term" value="F:nucleic acid binding"/>
    <property type="evidence" value="ECO:0007669"/>
    <property type="project" value="InterPro"/>
</dbReference>
<keyword evidence="10" id="KW-1185">Reference proteome</keyword>
<dbReference type="Gene3D" id="3.40.50.300">
    <property type="entry name" value="P-loop containing nucleotide triphosphate hydrolases"/>
    <property type="match status" value="1"/>
</dbReference>
<evidence type="ECO:0000313" key="9">
    <source>
        <dbReference type="EMBL" id="EQB61836.1"/>
    </source>
</evidence>
<feature type="region of interest" description="Disordered" evidence="6">
    <location>
        <begin position="1"/>
        <end position="65"/>
    </location>
</feature>
<feature type="short sequence motif" description="Q motif" evidence="5">
    <location>
        <begin position="124"/>
        <end position="152"/>
    </location>
</feature>
<dbReference type="PROSITE" id="PS51195">
    <property type="entry name" value="Q_MOTIF"/>
    <property type="match status" value="1"/>
</dbReference>
<feature type="domain" description="Helicase ATP-binding" evidence="7">
    <location>
        <begin position="155"/>
        <end position="250"/>
    </location>
</feature>
<dbReference type="SUPFAM" id="SSF52540">
    <property type="entry name" value="P-loop containing nucleoside triphosphate hydrolases"/>
    <property type="match status" value="1"/>
</dbReference>
<evidence type="ECO:0000256" key="5">
    <source>
        <dbReference type="PROSITE-ProRule" id="PRU00552"/>
    </source>
</evidence>
<keyword evidence="1" id="KW-0547">Nucleotide-binding</keyword>
<dbReference type="VEuPathDB" id="MicrosporidiaDB:NAPIS_ORF00594"/>
<reference evidence="9 10" key="1">
    <citation type="journal article" date="2013" name="BMC Genomics">
        <title>Genome sequencing and comparative genomics of honey bee microsporidia, Nosema apis reveal novel insights into host-parasite interactions.</title>
        <authorList>
            <person name="Chen Yp."/>
            <person name="Pettis J.S."/>
            <person name="Zhao Y."/>
            <person name="Liu X."/>
            <person name="Tallon L.J."/>
            <person name="Sadzewicz L.D."/>
            <person name="Li R."/>
            <person name="Zheng H."/>
            <person name="Huang S."/>
            <person name="Zhang X."/>
            <person name="Hamilton M.C."/>
            <person name="Pernal S.F."/>
            <person name="Melathopoulos A.P."/>
            <person name="Yan X."/>
            <person name="Evans J.D."/>
        </authorList>
    </citation>
    <scope>NUCLEOTIDE SEQUENCE [LARGE SCALE GENOMIC DNA]</scope>
    <source>
        <strain evidence="9 10">BRL 01</strain>
    </source>
</reference>
<evidence type="ECO:0000256" key="6">
    <source>
        <dbReference type="SAM" id="MobiDB-lite"/>
    </source>
</evidence>
<protein>
    <submittedName>
        <fullName evidence="9">Dead box rna helicase-like protein</fullName>
    </submittedName>
</protein>
<dbReference type="AlphaFoldDB" id="T0MFI9"/>
<evidence type="ECO:0000259" key="7">
    <source>
        <dbReference type="PROSITE" id="PS51192"/>
    </source>
</evidence>
<dbReference type="InterPro" id="IPR014014">
    <property type="entry name" value="RNA_helicase_DEAD_Q_motif"/>
</dbReference>
<dbReference type="GO" id="GO:0003724">
    <property type="term" value="F:RNA helicase activity"/>
    <property type="evidence" value="ECO:0007669"/>
    <property type="project" value="InterPro"/>
</dbReference>
<keyword evidence="3 9" id="KW-0347">Helicase</keyword>
<evidence type="ECO:0000313" key="10">
    <source>
        <dbReference type="Proteomes" id="UP000053780"/>
    </source>
</evidence>
<sequence length="250" mass="28155">MSNSYNDRNYNNNEKSTGRSWRDEKFEVNNSNSYNKYNGSSRYSHNKSGGYDSSRTSSWHSKPRDWTPGNFESTSSFSSKPELPPVPFKKNFYQTSRQISDNEAANFRHDHDIKVAGDVPNPFINFEDAGWNSQILNNFKMKGFSAPTPIQAQGWPIALTGNDMVGIAQTGSGKTLSFVLPALIHAKAQEPLRSGDGPIVLVLAPTRELCLQIKDVFDEYSRFYNLKCTAVYGGVSSYQQKKILVWDVKL</sequence>
<feature type="compositionally biased region" description="Basic and acidic residues" evidence="6">
    <location>
        <begin position="16"/>
        <end position="27"/>
    </location>
</feature>
<dbReference type="GO" id="GO:0005524">
    <property type="term" value="F:ATP binding"/>
    <property type="evidence" value="ECO:0007669"/>
    <property type="project" value="UniProtKB-KW"/>
</dbReference>
<dbReference type="EMBL" id="KE647080">
    <property type="protein sequence ID" value="EQB61836.1"/>
    <property type="molecule type" value="Genomic_DNA"/>
</dbReference>
<evidence type="ECO:0000256" key="1">
    <source>
        <dbReference type="ARBA" id="ARBA00022741"/>
    </source>
</evidence>
<keyword evidence="2" id="KW-0378">Hydrolase</keyword>
<feature type="compositionally biased region" description="Low complexity" evidence="6">
    <location>
        <begin position="1"/>
        <end position="13"/>
    </location>
</feature>
<dbReference type="InterPro" id="IPR027417">
    <property type="entry name" value="P-loop_NTPase"/>
</dbReference>
<dbReference type="InterPro" id="IPR014001">
    <property type="entry name" value="Helicase_ATP-bd"/>
</dbReference>
<dbReference type="HOGENOM" id="CLU_1111667_0_0_1"/>
<feature type="domain" description="DEAD-box RNA helicase Q" evidence="8">
    <location>
        <begin position="124"/>
        <end position="152"/>
    </location>
</feature>
<dbReference type="PANTHER" id="PTHR47958">
    <property type="entry name" value="ATP-DEPENDENT RNA HELICASE DBP3"/>
    <property type="match status" value="1"/>
</dbReference>
<evidence type="ECO:0000256" key="3">
    <source>
        <dbReference type="ARBA" id="ARBA00022806"/>
    </source>
</evidence>
<keyword evidence="4" id="KW-0067">ATP-binding</keyword>
<evidence type="ECO:0000256" key="2">
    <source>
        <dbReference type="ARBA" id="ARBA00022801"/>
    </source>
</evidence>
<organism evidence="9 10">
    <name type="scientific">Vairimorpha apis BRL 01</name>
    <dbReference type="NCBI Taxonomy" id="1037528"/>
    <lineage>
        <taxon>Eukaryota</taxon>
        <taxon>Fungi</taxon>
        <taxon>Fungi incertae sedis</taxon>
        <taxon>Microsporidia</taxon>
        <taxon>Nosematidae</taxon>
        <taxon>Vairimorpha</taxon>
    </lineage>
</organism>
<accession>T0MFI9</accession>
<evidence type="ECO:0000256" key="4">
    <source>
        <dbReference type="ARBA" id="ARBA00022840"/>
    </source>
</evidence>
<dbReference type="PROSITE" id="PS51192">
    <property type="entry name" value="HELICASE_ATP_BIND_1"/>
    <property type="match status" value="1"/>
</dbReference>
<feature type="compositionally biased region" description="Polar residues" evidence="6">
    <location>
        <begin position="51"/>
        <end position="60"/>
    </location>
</feature>
<feature type="compositionally biased region" description="Low complexity" evidence="6">
    <location>
        <begin position="29"/>
        <end position="43"/>
    </location>
</feature>
<gene>
    <name evidence="9" type="ORF">NAPIS_ORF00594</name>
</gene>
<dbReference type="Proteomes" id="UP000053780">
    <property type="component" value="Unassembled WGS sequence"/>
</dbReference>